<feature type="region of interest" description="Disordered" evidence="1">
    <location>
        <begin position="55"/>
        <end position="108"/>
    </location>
</feature>
<accession>A0A8K0CSG4</accession>
<feature type="non-terminal residue" evidence="2">
    <location>
        <position position="1"/>
    </location>
</feature>
<organism evidence="2 3">
    <name type="scientific">Ignelater luminosus</name>
    <name type="common">Cucubano</name>
    <name type="synonym">Pyrophorus luminosus</name>
    <dbReference type="NCBI Taxonomy" id="2038154"/>
    <lineage>
        <taxon>Eukaryota</taxon>
        <taxon>Metazoa</taxon>
        <taxon>Ecdysozoa</taxon>
        <taxon>Arthropoda</taxon>
        <taxon>Hexapoda</taxon>
        <taxon>Insecta</taxon>
        <taxon>Pterygota</taxon>
        <taxon>Neoptera</taxon>
        <taxon>Endopterygota</taxon>
        <taxon>Coleoptera</taxon>
        <taxon>Polyphaga</taxon>
        <taxon>Elateriformia</taxon>
        <taxon>Elateroidea</taxon>
        <taxon>Elateridae</taxon>
        <taxon>Agrypninae</taxon>
        <taxon>Pyrophorini</taxon>
        <taxon>Ignelater</taxon>
    </lineage>
</organism>
<dbReference type="OrthoDB" id="6136790at2759"/>
<keyword evidence="3" id="KW-1185">Reference proteome</keyword>
<comment type="caution">
    <text evidence="2">The sequence shown here is derived from an EMBL/GenBank/DDBJ whole genome shotgun (WGS) entry which is preliminary data.</text>
</comment>
<sequence>MFSQTVSVWIPVKYYFKSKRHSGQPLIELRRPSLSTLPNLSLYSYKCEYNAGYSDDDQTFNPNEYESIDDQDNIEPKDNINNVENNHTKEDSVSVNAEKEKKHRARRRKPENWKMNVRKQKRNSSLEYVITTGKLRLPRYLKNVKQECYCKLKCHEKLDDDARAQIFKNFWNLRNIDLQRGFICKYVGQKVLDEDLLKLITCLSKELNIKIAIAKGGHN</sequence>
<evidence type="ECO:0000313" key="3">
    <source>
        <dbReference type="Proteomes" id="UP000801492"/>
    </source>
</evidence>
<evidence type="ECO:0000256" key="1">
    <source>
        <dbReference type="SAM" id="MobiDB-lite"/>
    </source>
</evidence>
<dbReference type="PANTHER" id="PTHR10773:SF19">
    <property type="match status" value="1"/>
</dbReference>
<gene>
    <name evidence="2" type="ORF">ILUMI_15747</name>
</gene>
<name>A0A8K0CSG4_IGNLU</name>
<dbReference type="PANTHER" id="PTHR10773">
    <property type="entry name" value="DNA-DIRECTED RNA POLYMERASES I, II, AND III SUBUNIT RPABC2"/>
    <property type="match status" value="1"/>
</dbReference>
<feature type="compositionally biased region" description="Basic and acidic residues" evidence="1">
    <location>
        <begin position="86"/>
        <end position="100"/>
    </location>
</feature>
<evidence type="ECO:0000313" key="2">
    <source>
        <dbReference type="EMBL" id="KAF2890426.1"/>
    </source>
</evidence>
<reference evidence="2" key="1">
    <citation type="submission" date="2019-08" db="EMBL/GenBank/DDBJ databases">
        <title>The genome of the North American firefly Photinus pyralis.</title>
        <authorList>
            <consortium name="Photinus pyralis genome working group"/>
            <person name="Fallon T.R."/>
            <person name="Sander Lower S.E."/>
            <person name="Weng J.-K."/>
        </authorList>
    </citation>
    <scope>NUCLEOTIDE SEQUENCE</scope>
    <source>
        <strain evidence="2">TRF0915ILg1</strain>
        <tissue evidence="2">Whole body</tissue>
    </source>
</reference>
<protein>
    <submittedName>
        <fullName evidence="2">Uncharacterized protein</fullName>
    </submittedName>
</protein>
<dbReference type="AlphaFoldDB" id="A0A8K0CSG4"/>
<proteinExistence type="predicted"/>
<dbReference type="EMBL" id="VTPC01052703">
    <property type="protein sequence ID" value="KAF2890426.1"/>
    <property type="molecule type" value="Genomic_DNA"/>
</dbReference>
<dbReference type="Proteomes" id="UP000801492">
    <property type="component" value="Unassembled WGS sequence"/>
</dbReference>